<dbReference type="EMBL" id="MU806092">
    <property type="protein sequence ID" value="KAJ3840138.1"/>
    <property type="molecule type" value="Genomic_DNA"/>
</dbReference>
<name>A0AA38PC15_9AGAR</name>
<evidence type="ECO:0000256" key="1">
    <source>
        <dbReference type="SAM" id="MobiDB-lite"/>
    </source>
</evidence>
<keyword evidence="3" id="KW-1185">Reference proteome</keyword>
<dbReference type="AlphaFoldDB" id="A0AA38PC15"/>
<accession>A0AA38PC15</accession>
<sequence>MSLVIHPGHAFISSPLRRSLLISLHPRQEHRGTGRLEYHMCSGSGFEAVILILKTSTSLHQKNFSFVKEIHSELNLWVCDIRVGSRTMEKIQDESIMHCTVTPHNTSGPTPSHSPGSPSSSSLHPRSTVVHHQSNFPTLCHGMELRLGVRVEGNGVRLKDEGREILVVRTIGDRILTTHSMMANRRWLNPRRRLLCILGRYPNI</sequence>
<protein>
    <submittedName>
        <fullName evidence="2">Uncharacterized protein</fullName>
    </submittedName>
</protein>
<organism evidence="2 3">
    <name type="scientific">Lentinula raphanica</name>
    <dbReference type="NCBI Taxonomy" id="153919"/>
    <lineage>
        <taxon>Eukaryota</taxon>
        <taxon>Fungi</taxon>
        <taxon>Dikarya</taxon>
        <taxon>Basidiomycota</taxon>
        <taxon>Agaricomycotina</taxon>
        <taxon>Agaricomycetes</taxon>
        <taxon>Agaricomycetidae</taxon>
        <taxon>Agaricales</taxon>
        <taxon>Marasmiineae</taxon>
        <taxon>Omphalotaceae</taxon>
        <taxon>Lentinula</taxon>
    </lineage>
</organism>
<feature type="region of interest" description="Disordered" evidence="1">
    <location>
        <begin position="100"/>
        <end position="128"/>
    </location>
</feature>
<feature type="compositionally biased region" description="Low complexity" evidence="1">
    <location>
        <begin position="102"/>
        <end position="128"/>
    </location>
</feature>
<dbReference type="Proteomes" id="UP001163846">
    <property type="component" value="Unassembled WGS sequence"/>
</dbReference>
<proteinExistence type="predicted"/>
<comment type="caution">
    <text evidence="2">The sequence shown here is derived from an EMBL/GenBank/DDBJ whole genome shotgun (WGS) entry which is preliminary data.</text>
</comment>
<reference evidence="2" key="1">
    <citation type="submission" date="2022-08" db="EMBL/GenBank/DDBJ databases">
        <authorList>
            <consortium name="DOE Joint Genome Institute"/>
            <person name="Min B."/>
            <person name="Riley R."/>
            <person name="Sierra-Patev S."/>
            <person name="Naranjo-Ortiz M."/>
            <person name="Looney B."/>
            <person name="Konkel Z."/>
            <person name="Slot J.C."/>
            <person name="Sakamoto Y."/>
            <person name="Steenwyk J.L."/>
            <person name="Rokas A."/>
            <person name="Carro J."/>
            <person name="Camarero S."/>
            <person name="Ferreira P."/>
            <person name="Molpeceres G."/>
            <person name="Ruiz-Duenas F.J."/>
            <person name="Serrano A."/>
            <person name="Henrissat B."/>
            <person name="Drula E."/>
            <person name="Hughes K.W."/>
            <person name="Mata J.L."/>
            <person name="Ishikawa N.K."/>
            <person name="Vargas-Isla R."/>
            <person name="Ushijima S."/>
            <person name="Smith C.A."/>
            <person name="Ahrendt S."/>
            <person name="Andreopoulos W."/>
            <person name="He G."/>
            <person name="Labutti K."/>
            <person name="Lipzen A."/>
            <person name="Ng V."/>
            <person name="Sandor L."/>
            <person name="Barry K."/>
            <person name="Martinez A.T."/>
            <person name="Xiao Y."/>
            <person name="Gibbons J.G."/>
            <person name="Terashima K."/>
            <person name="Hibbett D.S."/>
            <person name="Grigoriev I.V."/>
        </authorList>
    </citation>
    <scope>NUCLEOTIDE SEQUENCE</scope>
    <source>
        <strain evidence="2">TFB9207</strain>
    </source>
</reference>
<evidence type="ECO:0000313" key="2">
    <source>
        <dbReference type="EMBL" id="KAJ3840138.1"/>
    </source>
</evidence>
<gene>
    <name evidence="2" type="ORF">F5878DRAFT_83059</name>
</gene>
<evidence type="ECO:0000313" key="3">
    <source>
        <dbReference type="Proteomes" id="UP001163846"/>
    </source>
</evidence>